<dbReference type="OrthoDB" id="513106at2759"/>
<protein>
    <submittedName>
        <fullName evidence="2">Polynucleotide adenylyltransferase</fullName>
    </submittedName>
</protein>
<organism evidence="2 3">
    <name type="scientific">Micractinium conductrix</name>
    <dbReference type="NCBI Taxonomy" id="554055"/>
    <lineage>
        <taxon>Eukaryota</taxon>
        <taxon>Viridiplantae</taxon>
        <taxon>Chlorophyta</taxon>
        <taxon>core chlorophytes</taxon>
        <taxon>Trebouxiophyceae</taxon>
        <taxon>Chlorellales</taxon>
        <taxon>Chlorellaceae</taxon>
        <taxon>Chlorella clade</taxon>
        <taxon>Micractinium</taxon>
    </lineage>
</organism>
<reference evidence="2 3" key="1">
    <citation type="journal article" date="2018" name="Plant J.">
        <title>Genome sequences of Chlorella sorokiniana UTEX 1602 and Micractinium conductrix SAG 241.80: implications to maltose excretion by a green alga.</title>
        <authorList>
            <person name="Arriola M.B."/>
            <person name="Velmurugan N."/>
            <person name="Zhang Y."/>
            <person name="Plunkett M.H."/>
            <person name="Hondzo H."/>
            <person name="Barney B.M."/>
        </authorList>
    </citation>
    <scope>NUCLEOTIDE SEQUENCE [LARGE SCALE GENOMIC DNA]</scope>
    <source>
        <strain evidence="2 3">SAG 241.80</strain>
    </source>
</reference>
<feature type="compositionally biased region" description="Basic residues" evidence="1">
    <location>
        <begin position="1"/>
        <end position="11"/>
    </location>
</feature>
<proteinExistence type="predicted"/>
<evidence type="ECO:0000256" key="1">
    <source>
        <dbReference type="SAM" id="MobiDB-lite"/>
    </source>
</evidence>
<evidence type="ECO:0000313" key="3">
    <source>
        <dbReference type="Proteomes" id="UP000239649"/>
    </source>
</evidence>
<dbReference type="AlphaFoldDB" id="A0A2P6VRE5"/>
<evidence type="ECO:0000313" key="2">
    <source>
        <dbReference type="EMBL" id="PSC76637.1"/>
    </source>
</evidence>
<feature type="compositionally biased region" description="Basic and acidic residues" evidence="1">
    <location>
        <begin position="141"/>
        <end position="151"/>
    </location>
</feature>
<accession>A0A2P6VRE5</accession>
<comment type="caution">
    <text evidence="2">The sequence shown here is derived from an EMBL/GenBank/DDBJ whole genome shotgun (WGS) entry which is preliminary data.</text>
</comment>
<feature type="region of interest" description="Disordered" evidence="1">
    <location>
        <begin position="70"/>
        <end position="110"/>
    </location>
</feature>
<name>A0A2P6VRE5_9CHLO</name>
<feature type="region of interest" description="Disordered" evidence="1">
    <location>
        <begin position="131"/>
        <end position="151"/>
    </location>
</feature>
<sequence length="151" mass="16649">MSGAWSHRHAASPRESSKPESPTYREAGRLSRVRIDENKAEVPDDEAERLAQKIVEGRIGQEQFVEEAARDLGSRDAKRQDGHVFPGSDAARAQAVKASKDNPSSPMHKVAEKVREKVEAVEERVWVEPHAFVGPNPGGLHGDKNPDVVKE</sequence>
<dbReference type="EMBL" id="LHPF02000001">
    <property type="protein sequence ID" value="PSC76637.1"/>
    <property type="molecule type" value="Genomic_DNA"/>
</dbReference>
<keyword evidence="2" id="KW-0808">Transferase</keyword>
<keyword evidence="3" id="KW-1185">Reference proteome</keyword>
<feature type="compositionally biased region" description="Basic and acidic residues" evidence="1">
    <location>
        <begin position="26"/>
        <end position="42"/>
    </location>
</feature>
<dbReference type="Proteomes" id="UP000239649">
    <property type="component" value="Unassembled WGS sequence"/>
</dbReference>
<dbReference type="GO" id="GO:0016779">
    <property type="term" value="F:nucleotidyltransferase activity"/>
    <property type="evidence" value="ECO:0007669"/>
    <property type="project" value="UniProtKB-KW"/>
</dbReference>
<keyword evidence="2" id="KW-0548">Nucleotidyltransferase</keyword>
<feature type="compositionally biased region" description="Basic and acidic residues" evidence="1">
    <location>
        <begin position="70"/>
        <end position="82"/>
    </location>
</feature>
<gene>
    <name evidence="2" type="primary">g76</name>
    <name evidence="2" type="ORF">C2E20_0076</name>
</gene>
<feature type="region of interest" description="Disordered" evidence="1">
    <location>
        <begin position="1"/>
        <end position="46"/>
    </location>
</feature>